<proteinExistence type="predicted"/>
<evidence type="ECO:0000313" key="3">
    <source>
        <dbReference type="EMBL" id="AKF04839.1"/>
    </source>
</evidence>
<dbReference type="KEGG" id="samy:DB32_001988"/>
<feature type="region of interest" description="Disordered" evidence="1">
    <location>
        <begin position="148"/>
        <end position="176"/>
    </location>
</feature>
<dbReference type="EMBL" id="CP011125">
    <property type="protein sequence ID" value="AKF04839.1"/>
    <property type="molecule type" value="Genomic_DNA"/>
</dbReference>
<dbReference type="AlphaFoldDB" id="A0A0F6SEA2"/>
<accession>A0A0F6SEA2</accession>
<name>A0A0F6SEA2_9BACT</name>
<dbReference type="PROSITE" id="PS51494">
    <property type="entry name" value="SPOIVB"/>
    <property type="match status" value="1"/>
</dbReference>
<evidence type="ECO:0000259" key="2">
    <source>
        <dbReference type="PROSITE" id="PS51494"/>
    </source>
</evidence>
<organism evidence="3 4">
    <name type="scientific">Sandaracinus amylolyticus</name>
    <dbReference type="NCBI Taxonomy" id="927083"/>
    <lineage>
        <taxon>Bacteria</taxon>
        <taxon>Pseudomonadati</taxon>
        <taxon>Myxococcota</taxon>
        <taxon>Polyangia</taxon>
        <taxon>Polyangiales</taxon>
        <taxon>Sandaracinaceae</taxon>
        <taxon>Sandaracinus</taxon>
    </lineage>
</organism>
<dbReference type="STRING" id="927083.DB32_001988"/>
<keyword evidence="4" id="KW-1185">Reference proteome</keyword>
<evidence type="ECO:0000313" key="4">
    <source>
        <dbReference type="Proteomes" id="UP000034883"/>
    </source>
</evidence>
<feature type="domain" description="Peptidase S55" evidence="2">
    <location>
        <begin position="1"/>
        <end position="153"/>
    </location>
</feature>
<gene>
    <name evidence="3" type="ORF">DB32_001988</name>
</gene>
<sequence length="636" mass="67678">MSLRRALTVLFTALALVCAATVLSDAPIAIGQLRGAGAAIMEVSEVRPGMRGYGLTVFRGTQPERFEVEVIDVLHDFRPDQDLILVRTIHPILEEAPTVGGMSGSPIYLEDRLVGAYAYGWPYGRQPVAGVTPIRSMLAEIDRPVRPDSFPGAVPMPATSGARPARRPELRGARPYLGTEPRGALAALEEQSRRLAIPRTAGTSGASMIPASTPLLVGGLEPSVVAMLSEHLAPFGLDVLQAGGGGARAATTSGPPARFVDGGGLAVTLARGDIASNVVGTVTHVQGDRLVAFGHPMLEAGETGLPTAVARVLHILASFQRSFKIAEPVAPVGALVQDRQATIVVDQQLQPAMIPVRLRLTGVPDAQRSEWNFEVASHRALTPLLVFTSITNAVKSVAADHADVMFDATSRVWIDGRGAPVEVHDTGFAATGPASSSALQQLRGFDLVELAFVNPFVVTRPTRIEIELAMRFAHETAEIVDASVASTEVDPGERVNVRVVLRRYGMPEEVRMVPVDVPESAAGQSISVMVQPGSEVELERPEPRTLDHAIDAVRERYPRTSLVVSTRLPGSRGLRMAGHVVRSLPGSALDALQQAGDSDRARAFVTHRRAEVPMDVVLSGGARVELSVRRVARAAD</sequence>
<dbReference type="Proteomes" id="UP000034883">
    <property type="component" value="Chromosome"/>
</dbReference>
<dbReference type="InterPro" id="IPR008763">
    <property type="entry name" value="Peptidase_S55"/>
</dbReference>
<protein>
    <recommendedName>
        <fullName evidence="2">Peptidase S55 domain-containing protein</fullName>
    </recommendedName>
</protein>
<evidence type="ECO:0000256" key="1">
    <source>
        <dbReference type="SAM" id="MobiDB-lite"/>
    </source>
</evidence>
<reference evidence="3 4" key="1">
    <citation type="submission" date="2015-03" db="EMBL/GenBank/DDBJ databases">
        <title>Genome assembly of Sandaracinus amylolyticus DSM 53668.</title>
        <authorList>
            <person name="Sharma G."/>
            <person name="Subramanian S."/>
        </authorList>
    </citation>
    <scope>NUCLEOTIDE SEQUENCE [LARGE SCALE GENOMIC DNA]</scope>
    <source>
        <strain evidence="3 4">DSM 53668</strain>
    </source>
</reference>